<feature type="domain" description="Large ribosomal subunit protein uL10-like insertion" evidence="5">
    <location>
        <begin position="95"/>
        <end position="165"/>
    </location>
</feature>
<name>A0A381QU85_9ZZZZ</name>
<dbReference type="PANTHER" id="PTHR45699">
    <property type="entry name" value="60S ACIDIC RIBOSOMAL PROTEIN P0"/>
    <property type="match status" value="1"/>
</dbReference>
<dbReference type="InterPro" id="IPR050323">
    <property type="entry name" value="Ribosomal_protein_uL10"/>
</dbReference>
<dbReference type="GO" id="GO:0002181">
    <property type="term" value="P:cytoplasmic translation"/>
    <property type="evidence" value="ECO:0007669"/>
    <property type="project" value="TreeGrafter"/>
</dbReference>
<dbReference type="Pfam" id="PF17777">
    <property type="entry name" value="RL10P_insert"/>
    <property type="match status" value="1"/>
</dbReference>
<dbReference type="SUPFAM" id="SSF160369">
    <property type="entry name" value="Ribosomal protein L10-like"/>
    <property type="match status" value="1"/>
</dbReference>
<evidence type="ECO:0000256" key="4">
    <source>
        <dbReference type="SAM" id="MobiDB-lite"/>
    </source>
</evidence>
<dbReference type="InterPro" id="IPR043141">
    <property type="entry name" value="Ribosomal_uL10-like_sf"/>
</dbReference>
<dbReference type="Gene3D" id="6.10.140.760">
    <property type="match status" value="1"/>
</dbReference>
<evidence type="ECO:0000259" key="5">
    <source>
        <dbReference type="Pfam" id="PF17777"/>
    </source>
</evidence>
<dbReference type="GO" id="GO:0003735">
    <property type="term" value="F:structural constituent of ribosome"/>
    <property type="evidence" value="ECO:0007669"/>
    <property type="project" value="TreeGrafter"/>
</dbReference>
<dbReference type="GO" id="GO:0022625">
    <property type="term" value="C:cytosolic large ribosomal subunit"/>
    <property type="evidence" value="ECO:0007669"/>
    <property type="project" value="TreeGrafter"/>
</dbReference>
<evidence type="ECO:0000256" key="3">
    <source>
        <dbReference type="ARBA" id="ARBA00023274"/>
    </source>
</evidence>
<dbReference type="AlphaFoldDB" id="A0A381QU85"/>
<dbReference type="InterPro" id="IPR043164">
    <property type="entry name" value="Ribosomal_uL10-like_insert_sf"/>
</dbReference>
<dbReference type="InterPro" id="IPR001790">
    <property type="entry name" value="Ribosomal_uL10"/>
</dbReference>
<organism evidence="6">
    <name type="scientific">marine metagenome</name>
    <dbReference type="NCBI Taxonomy" id="408172"/>
    <lineage>
        <taxon>unclassified sequences</taxon>
        <taxon>metagenomes</taxon>
        <taxon>ecological metagenomes</taxon>
    </lineage>
</organism>
<feature type="region of interest" description="Disordered" evidence="4">
    <location>
        <begin position="286"/>
        <end position="326"/>
    </location>
</feature>
<accession>A0A381QU85</accession>
<dbReference type="EMBL" id="UINC01001518">
    <property type="protein sequence ID" value="SUZ82690.1"/>
    <property type="molecule type" value="Genomic_DNA"/>
</dbReference>
<sequence length="326" mass="34701">MADIFGREGSIAVIDVAGVPASNMIDIRNTLRNRMSITMAKKSLIRIAWLEAERSAEELEVLLEDAEQPCVVHSEAMNAFEIFSELEKTRQGRPAKEGDRAPFDIVVEEGPTEFDPGPIVGEFNAVGIPAKIDRGKVAVQRTTTVVKEGEEISADLGIMLSKLKINPIEIGLILTGVIENGFMFHASDLNLDTDGFRNDVINATSGAFNLACNMRWFSSTTTPTLISRASSEAMTVAIEASIVNDATTSFLLSQARSRALSLAGQLDSSALDDELAAALGAVAQSADVAPSEATKSEATSQKGVSTEQEEEEEGGAGFEGLGDLFG</sequence>
<gene>
    <name evidence="6" type="ORF">METZ01_LOCUS35544</name>
</gene>
<protein>
    <recommendedName>
        <fullName evidence="5">Large ribosomal subunit protein uL10-like insertion domain-containing protein</fullName>
    </recommendedName>
</protein>
<evidence type="ECO:0000313" key="6">
    <source>
        <dbReference type="EMBL" id="SUZ82690.1"/>
    </source>
</evidence>
<dbReference type="PANTHER" id="PTHR45699:SF3">
    <property type="entry name" value="LARGE RIBOSOMAL SUBUNIT PROTEIN UL10"/>
    <property type="match status" value="1"/>
</dbReference>
<dbReference type="GO" id="GO:0070180">
    <property type="term" value="F:large ribosomal subunit rRNA binding"/>
    <property type="evidence" value="ECO:0007669"/>
    <property type="project" value="TreeGrafter"/>
</dbReference>
<dbReference type="GO" id="GO:0000027">
    <property type="term" value="P:ribosomal large subunit assembly"/>
    <property type="evidence" value="ECO:0007669"/>
    <property type="project" value="TreeGrafter"/>
</dbReference>
<keyword evidence="3" id="KW-0687">Ribonucleoprotein</keyword>
<comment type="similarity">
    <text evidence="1">Belongs to the universal ribosomal protein uL10 family.</text>
</comment>
<keyword evidence="2" id="KW-0689">Ribosomal protein</keyword>
<evidence type="ECO:0000256" key="2">
    <source>
        <dbReference type="ARBA" id="ARBA00022980"/>
    </source>
</evidence>
<dbReference type="Gene3D" id="3.90.105.20">
    <property type="match status" value="1"/>
</dbReference>
<dbReference type="Pfam" id="PF00466">
    <property type="entry name" value="Ribosomal_L10"/>
    <property type="match status" value="1"/>
</dbReference>
<proteinExistence type="inferred from homology"/>
<feature type="compositionally biased region" description="Polar residues" evidence="4">
    <location>
        <begin position="296"/>
        <end position="306"/>
    </location>
</feature>
<reference evidence="6" key="1">
    <citation type="submission" date="2018-05" db="EMBL/GenBank/DDBJ databases">
        <authorList>
            <person name="Lanie J.A."/>
            <person name="Ng W.-L."/>
            <person name="Kazmierczak K.M."/>
            <person name="Andrzejewski T.M."/>
            <person name="Davidsen T.M."/>
            <person name="Wayne K.J."/>
            <person name="Tettelin H."/>
            <person name="Glass J.I."/>
            <person name="Rusch D."/>
            <person name="Podicherti R."/>
            <person name="Tsui H.-C.T."/>
            <person name="Winkler M.E."/>
        </authorList>
    </citation>
    <scope>NUCLEOTIDE SEQUENCE</scope>
</reference>
<dbReference type="InterPro" id="IPR040637">
    <property type="entry name" value="Ribosomal_uL10-like_insert"/>
</dbReference>
<dbReference type="Gene3D" id="3.30.70.1730">
    <property type="match status" value="1"/>
</dbReference>
<feature type="compositionally biased region" description="Gly residues" evidence="4">
    <location>
        <begin position="315"/>
        <end position="326"/>
    </location>
</feature>
<evidence type="ECO:0000256" key="1">
    <source>
        <dbReference type="ARBA" id="ARBA00008889"/>
    </source>
</evidence>